<dbReference type="PANTHER" id="PTHR23082:SF0">
    <property type="entry name" value="GENERAL TRANSCRIPTION FACTOR 3C POLYPEPTIDE 3"/>
    <property type="match status" value="1"/>
</dbReference>
<name>A0AAD4M702_9AGAM</name>
<dbReference type="SUPFAM" id="SSF48452">
    <property type="entry name" value="TPR-like"/>
    <property type="match status" value="2"/>
</dbReference>
<feature type="compositionally biased region" description="Acidic residues" evidence="1">
    <location>
        <begin position="11"/>
        <end position="21"/>
    </location>
</feature>
<dbReference type="PANTHER" id="PTHR23082">
    <property type="entry name" value="TRANSCRIPTION INITIATION FACTOR IIIC TFIIIC , POLYPEPTIDE 3-RELATED"/>
    <property type="match status" value="1"/>
</dbReference>
<sequence>MNFIDDHDSDFIENSDSEEDLSYSRSYSSQEEHRSDSGNLELPGAESRIEGDFNRLVQNIRLADDSSVIGVLGKEWDLNIEEQEIEFRDNLRAASGIGKRRQKHHGRRPGVVLSQQVKALIGEGNQAYIDGKIPKSIQTMQEVIRIEPRAMSAWSVLANCYHDLGQPQKALQLRVMGAHLHHDAEEWERLAKESREMCFNQQALYCYGKVYSLDQSNLNSLWDRAALAKEIGDSRTARNSLLALLKRVPHDLTVLEELRPILIELSDLTQCVELYEAAFAHYFATFPSGHGVDPKTGQEVPGGGYSLMEILVLADLYNTVNEYDKAIHIIRSGCRWLQGRGTQKLWDSCEDDREYDETDWRTGNGRERERELLPGKYPLDMNARHRLAVARIKMGDVEEGMAHATIVLAQDIVDYAPLFVEIADAYFDREMYSQARPIYEMLGQDAGTSSLHVLLQVATCYHMLGQLKDATEVYETILSLDSSLNDVKMRLAGIYEVLHEPRKALDLVYQVIDSRKRRPKDIVASPYPADAPSSSLFEESTAKKKSKVSKAGRLTLSQLHELERTKEEEVKRGYKFLREFWPKMLLTQDADAQELAEREWLLEAEKLVDMFRETRNLFRTSRSNPFRGMLPKRAKQSSKSTEENENEMASRLHLDIERVRLTHDRANESSQAKAVDNFRGVTFDNWLRLFMQYAFLLTKRGKYEIADEVLNHVLISNAYVDSQSQDTIRLALIACAINAQRYPIVVEHCRKFIVIHQFNNEPLRMLCACLASGYRATDSFIASTLQKHLFREMRLYDVAVHNKEALKWNVIPRRWGMSRPGEADEGAEDEPIPDGVVVDEKNSAPQLPTKENPAIFALYGHICLAGKSYQSAIFYLLHAYDYCPNDPMICLGLAIASMGRAMQRQSDNRHHLIAQAMAFLTRYRVLRQEGVVESDEVEYNFGRAFQQLGEQAHRGDLRTFFWSFLL</sequence>
<keyword evidence="3" id="KW-1185">Reference proteome</keyword>
<dbReference type="InterPro" id="IPR019734">
    <property type="entry name" value="TPR_rpt"/>
</dbReference>
<dbReference type="InterPro" id="IPR011990">
    <property type="entry name" value="TPR-like_helical_dom_sf"/>
</dbReference>
<dbReference type="SMART" id="SM00028">
    <property type="entry name" value="TPR"/>
    <property type="match status" value="5"/>
</dbReference>
<protein>
    <recommendedName>
        <fullName evidence="4">TPR-like protein</fullName>
    </recommendedName>
</protein>
<evidence type="ECO:0008006" key="4">
    <source>
        <dbReference type="Google" id="ProtNLM"/>
    </source>
</evidence>
<organism evidence="2 3">
    <name type="scientific">Multifurca ochricompacta</name>
    <dbReference type="NCBI Taxonomy" id="376703"/>
    <lineage>
        <taxon>Eukaryota</taxon>
        <taxon>Fungi</taxon>
        <taxon>Dikarya</taxon>
        <taxon>Basidiomycota</taxon>
        <taxon>Agaricomycotina</taxon>
        <taxon>Agaricomycetes</taxon>
        <taxon>Russulales</taxon>
        <taxon>Russulaceae</taxon>
        <taxon>Multifurca</taxon>
    </lineage>
</organism>
<dbReference type="GO" id="GO:0000127">
    <property type="term" value="C:transcription factor TFIIIC complex"/>
    <property type="evidence" value="ECO:0007669"/>
    <property type="project" value="TreeGrafter"/>
</dbReference>
<dbReference type="EMBL" id="WTXG01000007">
    <property type="protein sequence ID" value="KAI0304443.1"/>
    <property type="molecule type" value="Genomic_DNA"/>
</dbReference>
<evidence type="ECO:0000313" key="2">
    <source>
        <dbReference type="EMBL" id="KAI0304443.1"/>
    </source>
</evidence>
<evidence type="ECO:0000256" key="1">
    <source>
        <dbReference type="SAM" id="MobiDB-lite"/>
    </source>
</evidence>
<dbReference type="GO" id="GO:0006383">
    <property type="term" value="P:transcription by RNA polymerase III"/>
    <property type="evidence" value="ECO:0007669"/>
    <property type="project" value="InterPro"/>
</dbReference>
<dbReference type="Proteomes" id="UP001203297">
    <property type="component" value="Unassembled WGS sequence"/>
</dbReference>
<gene>
    <name evidence="2" type="ORF">B0F90DRAFT_1705807</name>
</gene>
<comment type="caution">
    <text evidence="2">The sequence shown here is derived from an EMBL/GenBank/DDBJ whole genome shotgun (WGS) entry which is preliminary data.</text>
</comment>
<dbReference type="InterPro" id="IPR039340">
    <property type="entry name" value="Tfc4/TFIIIC-102/Sfc4"/>
</dbReference>
<dbReference type="AlphaFoldDB" id="A0AAD4M702"/>
<feature type="compositionally biased region" description="Basic and acidic residues" evidence="1">
    <location>
        <begin position="1"/>
        <end position="10"/>
    </location>
</feature>
<accession>A0AAD4M702</accession>
<feature type="region of interest" description="Disordered" evidence="1">
    <location>
        <begin position="1"/>
        <end position="45"/>
    </location>
</feature>
<reference evidence="2" key="1">
    <citation type="journal article" date="2022" name="New Phytol.">
        <title>Evolutionary transition to the ectomycorrhizal habit in the genomes of a hyperdiverse lineage of mushroom-forming fungi.</title>
        <authorList>
            <person name="Looney B."/>
            <person name="Miyauchi S."/>
            <person name="Morin E."/>
            <person name="Drula E."/>
            <person name="Courty P.E."/>
            <person name="Kohler A."/>
            <person name="Kuo A."/>
            <person name="LaButti K."/>
            <person name="Pangilinan J."/>
            <person name="Lipzen A."/>
            <person name="Riley R."/>
            <person name="Andreopoulos W."/>
            <person name="He G."/>
            <person name="Johnson J."/>
            <person name="Nolan M."/>
            <person name="Tritt A."/>
            <person name="Barry K.W."/>
            <person name="Grigoriev I.V."/>
            <person name="Nagy L.G."/>
            <person name="Hibbett D."/>
            <person name="Henrissat B."/>
            <person name="Matheny P.B."/>
            <person name="Labbe J."/>
            <person name="Martin F.M."/>
        </authorList>
    </citation>
    <scope>NUCLEOTIDE SEQUENCE</scope>
    <source>
        <strain evidence="2">BPL690</strain>
    </source>
</reference>
<evidence type="ECO:0000313" key="3">
    <source>
        <dbReference type="Proteomes" id="UP001203297"/>
    </source>
</evidence>
<proteinExistence type="predicted"/>
<dbReference type="Gene3D" id="1.25.40.10">
    <property type="entry name" value="Tetratricopeptide repeat domain"/>
    <property type="match status" value="2"/>
</dbReference>